<keyword evidence="7" id="KW-0539">Nucleus</keyword>
<dbReference type="EMBL" id="JANBPY010001762">
    <property type="protein sequence ID" value="KAJ1958656.1"/>
    <property type="molecule type" value="Genomic_DNA"/>
</dbReference>
<keyword evidence="2" id="KW-0678">Repressor</keyword>
<sequence length="827" mass="89967">MPSEIQGQQEDLHQCRWVNCNASPFINSIQLYEHITREHIGRKASNNLCLKCHWESCRFEAKKRDHITSHMRSHIDYRPHLCRVCQKTFKRPQDLKKHEKTHTEQAAATSHGPTPVTSLSPEYYSLYPGAGSSPGATTYLHPGPSAASPSHFPDSPNSLNGFVPDLSPDHRLPSTGLGVSDVSDNESYLHPHPPFEMNQGVKRGRGALDELLDDNNRVKVQATYTQETQSVLNRLMRDHSDTLVSLESDPSLNLDNLQDLYRFFQEVYENTASVDVSEALNANPVPLTSASTATVGKQQMVDPSMLPNDLLCDSNLSIDVTPDTSNNATMTSAAMPAVSLAAPALTNMPTTMLPTATSAGQFDITVQPFDESQYTPLYPTQVTMVQANGQYINHPVVGPVSMNGMVTATPTNAHPLATTSPVYQGLMPGALPSLHPQPLLTTKGYVAQALPVATVGTTSQPAYQVYTLLPQMKAREESVDPEVVENVFREVIHDDQVIPMAHSPLQSTTVSHDDDEVPTLVVLPGDQSDAEPLSTKQAEGEDEVNKEHARLSSNQENGRSTPVLETTPSPVLSSSPISLPDTVDPAQLERSTSPREPSPLVDTGLNPRSPRLLSPRRVESVSVCAPSTLKEHGSARVTRSFMYPVRPYNKRISMTEGCEDDFVDISQQVIQPRSGIRSKSLAQEGGASLAPITEQPSTRNAHAAFAATMLGRLYELMSRCHTSRTADSLCSPQVTPANHGANAADVSEPTVKDDEADTGDYVTLSKEECLMEDHTHRTSLASNEVTGDLLARFHKLALGSRTGTKLTASPPSMHSVSLPFDITVAPE</sequence>
<evidence type="ECO:0000256" key="9">
    <source>
        <dbReference type="PROSITE-ProRule" id="PRU00042"/>
    </source>
</evidence>
<accession>A0A9W8ALJ8</accession>
<feature type="compositionally biased region" description="Polar residues" evidence="10">
    <location>
        <begin position="551"/>
        <end position="567"/>
    </location>
</feature>
<dbReference type="SUPFAM" id="SSF57667">
    <property type="entry name" value="beta-beta-alpha zinc fingers"/>
    <property type="match status" value="1"/>
</dbReference>
<evidence type="ECO:0000256" key="8">
    <source>
        <dbReference type="ARBA" id="ARBA00038089"/>
    </source>
</evidence>
<dbReference type="PANTHER" id="PTHR47257">
    <property type="entry name" value="PH-RESPONSE TRANSCRIPTION FACTOR PACC/RIM101"/>
    <property type="match status" value="1"/>
</dbReference>
<dbReference type="AlphaFoldDB" id="A0A9W8ALJ8"/>
<comment type="subcellular location">
    <subcellularLocation>
        <location evidence="1">Nucleus</location>
    </subcellularLocation>
</comment>
<evidence type="ECO:0000256" key="3">
    <source>
        <dbReference type="ARBA" id="ARBA00022723"/>
    </source>
</evidence>
<dbReference type="GO" id="GO:0008270">
    <property type="term" value="F:zinc ion binding"/>
    <property type="evidence" value="ECO:0007669"/>
    <property type="project" value="UniProtKB-KW"/>
</dbReference>
<dbReference type="Proteomes" id="UP001150925">
    <property type="component" value="Unassembled WGS sequence"/>
</dbReference>
<dbReference type="InterPro" id="IPR013087">
    <property type="entry name" value="Znf_C2H2_type"/>
</dbReference>
<reference evidence="12" key="1">
    <citation type="submission" date="2022-07" db="EMBL/GenBank/DDBJ databases">
        <title>Phylogenomic reconstructions and comparative analyses of Kickxellomycotina fungi.</title>
        <authorList>
            <person name="Reynolds N.K."/>
            <person name="Stajich J.E."/>
            <person name="Barry K."/>
            <person name="Grigoriev I.V."/>
            <person name="Crous P."/>
            <person name="Smith M.E."/>
        </authorList>
    </citation>
    <scope>NUCLEOTIDE SEQUENCE</scope>
    <source>
        <strain evidence="12">RSA 1196</strain>
    </source>
</reference>
<dbReference type="OrthoDB" id="6155966at2759"/>
<evidence type="ECO:0000256" key="10">
    <source>
        <dbReference type="SAM" id="MobiDB-lite"/>
    </source>
</evidence>
<feature type="region of interest" description="Disordered" evidence="10">
    <location>
        <begin position="93"/>
        <end position="117"/>
    </location>
</feature>
<comment type="caution">
    <text evidence="12">The sequence shown here is derived from an EMBL/GenBank/DDBJ whole genome shotgun (WGS) entry which is preliminary data.</text>
</comment>
<feature type="domain" description="C2H2-type" evidence="11">
    <location>
        <begin position="50"/>
        <end position="79"/>
    </location>
</feature>
<keyword evidence="5 9" id="KW-0863">Zinc-finger</keyword>
<gene>
    <name evidence="12" type="ORF">IWQ62_004865</name>
</gene>
<protein>
    <recommendedName>
        <fullName evidence="11">C2H2-type domain-containing protein</fullName>
    </recommendedName>
</protein>
<evidence type="ECO:0000256" key="4">
    <source>
        <dbReference type="ARBA" id="ARBA00022737"/>
    </source>
</evidence>
<evidence type="ECO:0000313" key="13">
    <source>
        <dbReference type="Proteomes" id="UP001150925"/>
    </source>
</evidence>
<keyword evidence="13" id="KW-1185">Reference proteome</keyword>
<feature type="region of interest" description="Disordered" evidence="10">
    <location>
        <begin position="135"/>
        <end position="155"/>
    </location>
</feature>
<feature type="region of interest" description="Disordered" evidence="10">
    <location>
        <begin position="520"/>
        <end position="612"/>
    </location>
</feature>
<dbReference type="PROSITE" id="PS00028">
    <property type="entry name" value="ZINC_FINGER_C2H2_1"/>
    <property type="match status" value="1"/>
</dbReference>
<evidence type="ECO:0000256" key="5">
    <source>
        <dbReference type="ARBA" id="ARBA00022771"/>
    </source>
</evidence>
<dbReference type="InterPro" id="IPR050806">
    <property type="entry name" value="pacC/RIM101"/>
</dbReference>
<keyword evidence="3" id="KW-0479">Metal-binding</keyword>
<dbReference type="InterPro" id="IPR036236">
    <property type="entry name" value="Znf_C2H2_sf"/>
</dbReference>
<evidence type="ECO:0000313" key="12">
    <source>
        <dbReference type="EMBL" id="KAJ1958656.1"/>
    </source>
</evidence>
<keyword evidence="6" id="KW-0862">Zinc</keyword>
<evidence type="ECO:0000256" key="1">
    <source>
        <dbReference type="ARBA" id="ARBA00004123"/>
    </source>
</evidence>
<comment type="similarity">
    <text evidence="8">Belongs to the pacC/RIM101 family.</text>
</comment>
<dbReference type="GO" id="GO:0005634">
    <property type="term" value="C:nucleus"/>
    <property type="evidence" value="ECO:0007669"/>
    <property type="project" value="UniProtKB-SubCell"/>
</dbReference>
<dbReference type="Gene3D" id="3.30.160.60">
    <property type="entry name" value="Classic Zinc Finger"/>
    <property type="match status" value="2"/>
</dbReference>
<evidence type="ECO:0000256" key="2">
    <source>
        <dbReference type="ARBA" id="ARBA00022491"/>
    </source>
</evidence>
<organism evidence="12 13">
    <name type="scientific">Dispira parvispora</name>
    <dbReference type="NCBI Taxonomy" id="1520584"/>
    <lineage>
        <taxon>Eukaryota</taxon>
        <taxon>Fungi</taxon>
        <taxon>Fungi incertae sedis</taxon>
        <taxon>Zoopagomycota</taxon>
        <taxon>Kickxellomycotina</taxon>
        <taxon>Dimargaritomycetes</taxon>
        <taxon>Dimargaritales</taxon>
        <taxon>Dimargaritaceae</taxon>
        <taxon>Dispira</taxon>
    </lineage>
</organism>
<evidence type="ECO:0000259" key="11">
    <source>
        <dbReference type="PROSITE" id="PS50157"/>
    </source>
</evidence>
<name>A0A9W8ALJ8_9FUNG</name>
<evidence type="ECO:0000256" key="6">
    <source>
        <dbReference type="ARBA" id="ARBA00022833"/>
    </source>
</evidence>
<proteinExistence type="inferred from homology"/>
<feature type="compositionally biased region" description="Basic and acidic residues" evidence="10">
    <location>
        <begin position="93"/>
        <end position="103"/>
    </location>
</feature>
<feature type="compositionally biased region" description="Low complexity" evidence="10">
    <location>
        <begin position="568"/>
        <end position="580"/>
    </location>
</feature>
<feature type="compositionally biased region" description="Polar residues" evidence="10">
    <location>
        <begin position="104"/>
        <end position="117"/>
    </location>
</feature>
<feature type="domain" description="C2H2-type" evidence="11">
    <location>
        <begin position="80"/>
        <end position="107"/>
    </location>
</feature>
<dbReference type="PROSITE" id="PS50157">
    <property type="entry name" value="ZINC_FINGER_C2H2_2"/>
    <property type="match status" value="2"/>
</dbReference>
<evidence type="ECO:0000256" key="7">
    <source>
        <dbReference type="ARBA" id="ARBA00023242"/>
    </source>
</evidence>
<dbReference type="PANTHER" id="PTHR47257:SF1">
    <property type="entry name" value="PH-RESPONSE TRANSCRIPTION FACTOR PACC_RIM101"/>
    <property type="match status" value="1"/>
</dbReference>
<keyword evidence="4" id="KW-0677">Repeat</keyword>
<dbReference type="SMART" id="SM00355">
    <property type="entry name" value="ZnF_C2H2"/>
    <property type="match status" value="3"/>
</dbReference>